<proteinExistence type="inferred from homology"/>
<dbReference type="InterPro" id="IPR001057">
    <property type="entry name" value="Glu/AcGlu_kinase"/>
</dbReference>
<evidence type="ECO:0000256" key="1">
    <source>
        <dbReference type="ARBA" id="ARBA00022490"/>
    </source>
</evidence>
<dbReference type="GO" id="GO:0005524">
    <property type="term" value="F:ATP binding"/>
    <property type="evidence" value="ECO:0007669"/>
    <property type="project" value="UniProtKB-KW"/>
</dbReference>
<keyword evidence="11" id="KW-1185">Reference proteome</keyword>
<name>A0A813E228_POLGL</name>
<keyword evidence="6" id="KW-0418">Kinase</keyword>
<dbReference type="Gene3D" id="3.40.1160.10">
    <property type="entry name" value="Acetylglutamate kinase-like"/>
    <property type="match status" value="2"/>
</dbReference>
<keyword evidence="3" id="KW-0641">Proline biosynthesis</keyword>
<evidence type="ECO:0000259" key="9">
    <source>
        <dbReference type="SMART" id="SM00359"/>
    </source>
</evidence>
<evidence type="ECO:0000256" key="7">
    <source>
        <dbReference type="ARBA" id="ARBA00022840"/>
    </source>
</evidence>
<dbReference type="SUPFAM" id="SSF88697">
    <property type="entry name" value="PUA domain-like"/>
    <property type="match status" value="1"/>
</dbReference>
<dbReference type="InterPro" id="IPR001048">
    <property type="entry name" value="Asp/Glu/Uridylate_kinase"/>
</dbReference>
<dbReference type="InterPro" id="IPR036393">
    <property type="entry name" value="AceGlu_kinase-like_sf"/>
</dbReference>
<reference evidence="10" key="1">
    <citation type="submission" date="2021-02" db="EMBL/GenBank/DDBJ databases">
        <authorList>
            <person name="Dougan E. K."/>
            <person name="Rhodes N."/>
            <person name="Thang M."/>
            <person name="Chan C."/>
        </authorList>
    </citation>
    <scope>NUCLEOTIDE SEQUENCE</scope>
</reference>
<dbReference type="SUPFAM" id="SSF53633">
    <property type="entry name" value="Carbamate kinase-like"/>
    <property type="match status" value="1"/>
</dbReference>
<accession>A0A813E228</accession>
<evidence type="ECO:0000256" key="8">
    <source>
        <dbReference type="SAM" id="MobiDB-lite"/>
    </source>
</evidence>
<evidence type="ECO:0000313" key="11">
    <source>
        <dbReference type="Proteomes" id="UP000654075"/>
    </source>
</evidence>
<keyword evidence="5" id="KW-0547">Nucleotide-binding</keyword>
<evidence type="ECO:0000256" key="3">
    <source>
        <dbReference type="ARBA" id="ARBA00022650"/>
    </source>
</evidence>
<dbReference type="PROSITE" id="PS00902">
    <property type="entry name" value="GLUTAMATE_5_KINASE"/>
    <property type="match status" value="1"/>
</dbReference>
<dbReference type="PRINTS" id="PR00474">
    <property type="entry name" value="GLU5KINASE"/>
</dbReference>
<comment type="caution">
    <text evidence="10">The sequence shown here is derived from an EMBL/GenBank/DDBJ whole genome shotgun (WGS) entry which is preliminary data.</text>
</comment>
<dbReference type="SMART" id="SM00359">
    <property type="entry name" value="PUA"/>
    <property type="match status" value="1"/>
</dbReference>
<dbReference type="Proteomes" id="UP000654075">
    <property type="component" value="Unassembled WGS sequence"/>
</dbReference>
<evidence type="ECO:0000313" key="10">
    <source>
        <dbReference type="EMBL" id="CAE8592762.1"/>
    </source>
</evidence>
<dbReference type="Pfam" id="PF00696">
    <property type="entry name" value="AA_kinase"/>
    <property type="match status" value="1"/>
</dbReference>
<dbReference type="GO" id="GO:0008652">
    <property type="term" value="P:amino acid biosynthetic process"/>
    <property type="evidence" value="ECO:0007669"/>
    <property type="project" value="UniProtKB-KW"/>
</dbReference>
<organism evidence="10 11">
    <name type="scientific">Polarella glacialis</name>
    <name type="common">Dinoflagellate</name>
    <dbReference type="NCBI Taxonomy" id="89957"/>
    <lineage>
        <taxon>Eukaryota</taxon>
        <taxon>Sar</taxon>
        <taxon>Alveolata</taxon>
        <taxon>Dinophyceae</taxon>
        <taxon>Suessiales</taxon>
        <taxon>Suessiaceae</taxon>
        <taxon>Polarella</taxon>
    </lineage>
</organism>
<evidence type="ECO:0000256" key="6">
    <source>
        <dbReference type="ARBA" id="ARBA00022777"/>
    </source>
</evidence>
<dbReference type="InterPro" id="IPR002478">
    <property type="entry name" value="PUA"/>
</dbReference>
<feature type="domain" description="PUA" evidence="9">
    <location>
        <begin position="302"/>
        <end position="373"/>
    </location>
</feature>
<dbReference type="InterPro" id="IPR036974">
    <property type="entry name" value="PUA_sf"/>
</dbReference>
<dbReference type="PANTHER" id="PTHR43654:SF3">
    <property type="entry name" value="GLUTAMATE 5-KINASE"/>
    <property type="match status" value="1"/>
</dbReference>
<dbReference type="OMA" id="TNPRKDP"/>
<dbReference type="FunFam" id="3.40.1160.10:FF:000018">
    <property type="entry name" value="Glutamate 5-kinase"/>
    <property type="match status" value="1"/>
</dbReference>
<feature type="region of interest" description="Disordered" evidence="8">
    <location>
        <begin position="460"/>
        <end position="502"/>
    </location>
</feature>
<dbReference type="EMBL" id="CAJNNV010005864">
    <property type="protein sequence ID" value="CAE8592762.1"/>
    <property type="molecule type" value="Genomic_DNA"/>
</dbReference>
<dbReference type="NCBIfam" id="TIGR01027">
    <property type="entry name" value="proB"/>
    <property type="match status" value="1"/>
</dbReference>
<dbReference type="GO" id="GO:0003723">
    <property type="term" value="F:RNA binding"/>
    <property type="evidence" value="ECO:0007669"/>
    <property type="project" value="InterPro"/>
</dbReference>
<dbReference type="HAMAP" id="MF_00456">
    <property type="entry name" value="ProB"/>
    <property type="match status" value="1"/>
</dbReference>
<dbReference type="GO" id="GO:0005829">
    <property type="term" value="C:cytosol"/>
    <property type="evidence" value="ECO:0007669"/>
    <property type="project" value="TreeGrafter"/>
</dbReference>
<evidence type="ECO:0000256" key="2">
    <source>
        <dbReference type="ARBA" id="ARBA00022605"/>
    </source>
</evidence>
<keyword evidence="2" id="KW-0028">Amino-acid biosynthesis</keyword>
<dbReference type="InterPro" id="IPR041739">
    <property type="entry name" value="G5K_ProB"/>
</dbReference>
<dbReference type="PROSITE" id="PS50890">
    <property type="entry name" value="PUA"/>
    <property type="match status" value="1"/>
</dbReference>
<dbReference type="Gene3D" id="2.30.130.10">
    <property type="entry name" value="PUA domain"/>
    <property type="match status" value="1"/>
</dbReference>
<evidence type="ECO:0000256" key="5">
    <source>
        <dbReference type="ARBA" id="ARBA00022741"/>
    </source>
</evidence>
<dbReference type="InterPro" id="IPR005715">
    <property type="entry name" value="Glu_5kinase/COase_Synthase"/>
</dbReference>
<keyword evidence="7" id="KW-0067">ATP-binding</keyword>
<sequence>MSSSATDKLSSVRSEVARGGQIHVIKVGTSTILTNDETGGQKANLSNLARLVELIASLRKAGDHVILVSSGAVGMGCLKLGLSEKPTGLGAKQAMAAAGQSRLMRLYEDLAAVIGMQVAQLLITREDFSDKKRFLTVRHTIYELIRLGVVPIVNENDSLAADHVAKFGDNDTLAAMTAALVEANWLFLATDVDFLYTANPKDNPDAKPIYAVEDVTKLRIAGLESSTSQWGTGGMATKLIAASIAVAAGVHCGLANGSEPERIGQMIRGIKEGGTHFIAHQSPDVTLQGHHSRWILALPLTGTITIDAKGYRAVLKGYNIFSQSVMQVEGEFEEDEAVALTYGGKQVARALVRASSTAIKDAVKDRRPGKAVLGLRDFTAELAAAGVFLKDYQSWRKGGHKGASGEMNAQKIAQLEQKAVTVLSSDQNGSAPPTIKVIAWANDIVMTALSAMMDAKMTSPALPGNNIDNPSKMAQMKRARSASPPLPPTVNPSGKARRLEEA</sequence>
<dbReference type="CDD" id="cd04242">
    <property type="entry name" value="AAK_G5K_ProB"/>
    <property type="match status" value="1"/>
</dbReference>
<dbReference type="GO" id="GO:0004349">
    <property type="term" value="F:glutamate 5-kinase activity"/>
    <property type="evidence" value="ECO:0007669"/>
    <property type="project" value="InterPro"/>
</dbReference>
<keyword evidence="1" id="KW-0963">Cytoplasm</keyword>
<protein>
    <recommendedName>
        <fullName evidence="9">PUA domain-containing protein</fullName>
    </recommendedName>
</protein>
<keyword evidence="4" id="KW-0808">Transferase</keyword>
<dbReference type="InterPro" id="IPR019797">
    <property type="entry name" value="Glutamate_5-kinase_CS"/>
</dbReference>
<dbReference type="OrthoDB" id="409889at2759"/>
<gene>
    <name evidence="10" type="ORF">PGLA1383_LOCUS11387</name>
</gene>
<dbReference type="PANTHER" id="PTHR43654">
    <property type="entry name" value="GLUTAMATE 5-KINASE"/>
    <property type="match status" value="1"/>
</dbReference>
<dbReference type="AlphaFoldDB" id="A0A813E228"/>
<dbReference type="Pfam" id="PF01472">
    <property type="entry name" value="PUA"/>
    <property type="match status" value="1"/>
</dbReference>
<evidence type="ECO:0000256" key="4">
    <source>
        <dbReference type="ARBA" id="ARBA00022679"/>
    </source>
</evidence>
<dbReference type="InterPro" id="IPR015947">
    <property type="entry name" value="PUA-like_sf"/>
</dbReference>